<dbReference type="Proteomes" id="UP001190700">
    <property type="component" value="Unassembled WGS sequence"/>
</dbReference>
<keyword evidence="1" id="KW-0732">Signal</keyword>
<dbReference type="AlphaFoldDB" id="A0AAE0EZW4"/>
<comment type="caution">
    <text evidence="2">The sequence shown here is derived from an EMBL/GenBank/DDBJ whole genome shotgun (WGS) entry which is preliminary data.</text>
</comment>
<evidence type="ECO:0000313" key="2">
    <source>
        <dbReference type="EMBL" id="KAK3246324.1"/>
    </source>
</evidence>
<organism evidence="2 3">
    <name type="scientific">Cymbomonas tetramitiformis</name>
    <dbReference type="NCBI Taxonomy" id="36881"/>
    <lineage>
        <taxon>Eukaryota</taxon>
        <taxon>Viridiplantae</taxon>
        <taxon>Chlorophyta</taxon>
        <taxon>Pyramimonadophyceae</taxon>
        <taxon>Pyramimonadales</taxon>
        <taxon>Pyramimonadaceae</taxon>
        <taxon>Cymbomonas</taxon>
    </lineage>
</organism>
<name>A0AAE0EZW4_9CHLO</name>
<keyword evidence="3" id="KW-1185">Reference proteome</keyword>
<gene>
    <name evidence="2" type="ORF">CYMTET_44135</name>
</gene>
<feature type="chain" id="PRO_5042232729" evidence="1">
    <location>
        <begin position="27"/>
        <end position="97"/>
    </location>
</feature>
<accession>A0AAE0EZW4</accession>
<feature type="signal peptide" evidence="1">
    <location>
        <begin position="1"/>
        <end position="26"/>
    </location>
</feature>
<reference evidence="2 3" key="1">
    <citation type="journal article" date="2015" name="Genome Biol. Evol.">
        <title>Comparative Genomics of a Bacterivorous Green Alga Reveals Evolutionary Causalities and Consequences of Phago-Mixotrophic Mode of Nutrition.</title>
        <authorList>
            <person name="Burns J.A."/>
            <person name="Paasch A."/>
            <person name="Narechania A."/>
            <person name="Kim E."/>
        </authorList>
    </citation>
    <scope>NUCLEOTIDE SEQUENCE [LARGE SCALE GENOMIC DNA]</scope>
    <source>
        <strain evidence="2 3">PLY_AMNH</strain>
    </source>
</reference>
<sequence length="97" mass="10691">MAAFQSVKCLVLLLVTLLAMSATVSGGVLGVTMGPDCDCNRYGIKKFGKEKKHLMNKEWCTNGGQGIKERPDCQKLGKVECKAVPSYCGWYEQRTEL</sequence>
<dbReference type="EMBL" id="LGRX02029932">
    <property type="protein sequence ID" value="KAK3246324.1"/>
    <property type="molecule type" value="Genomic_DNA"/>
</dbReference>
<proteinExistence type="predicted"/>
<evidence type="ECO:0000313" key="3">
    <source>
        <dbReference type="Proteomes" id="UP001190700"/>
    </source>
</evidence>
<protein>
    <submittedName>
        <fullName evidence="2">Uncharacterized protein</fullName>
    </submittedName>
</protein>
<evidence type="ECO:0000256" key="1">
    <source>
        <dbReference type="SAM" id="SignalP"/>
    </source>
</evidence>